<name>A0A8J2QVM5_9NEOP</name>
<reference evidence="2" key="1">
    <citation type="submission" date="2021-09" db="EMBL/GenBank/DDBJ databases">
        <authorList>
            <person name="Martin H S."/>
        </authorList>
    </citation>
    <scope>NUCLEOTIDE SEQUENCE</scope>
</reference>
<evidence type="ECO:0000313" key="3">
    <source>
        <dbReference type="Proteomes" id="UP000789524"/>
    </source>
</evidence>
<dbReference type="EMBL" id="CAKASE010000064">
    <property type="protein sequence ID" value="CAG9569851.1"/>
    <property type="molecule type" value="Genomic_DNA"/>
</dbReference>
<organism evidence="2 3">
    <name type="scientific">Danaus chrysippus</name>
    <name type="common">African queen</name>
    <dbReference type="NCBI Taxonomy" id="151541"/>
    <lineage>
        <taxon>Eukaryota</taxon>
        <taxon>Metazoa</taxon>
        <taxon>Ecdysozoa</taxon>
        <taxon>Arthropoda</taxon>
        <taxon>Hexapoda</taxon>
        <taxon>Insecta</taxon>
        <taxon>Pterygota</taxon>
        <taxon>Neoptera</taxon>
        <taxon>Endopterygota</taxon>
        <taxon>Lepidoptera</taxon>
        <taxon>Glossata</taxon>
        <taxon>Ditrysia</taxon>
        <taxon>Papilionoidea</taxon>
        <taxon>Nymphalidae</taxon>
        <taxon>Danainae</taxon>
        <taxon>Danaini</taxon>
        <taxon>Danaina</taxon>
        <taxon>Danaus</taxon>
        <taxon>Anosia</taxon>
    </lineage>
</organism>
<gene>
    <name evidence="2" type="ORF">DCHRY22_LOCUS9044</name>
</gene>
<dbReference type="Proteomes" id="UP000789524">
    <property type="component" value="Unassembled WGS sequence"/>
</dbReference>
<evidence type="ECO:0000256" key="1">
    <source>
        <dbReference type="SAM" id="MobiDB-lite"/>
    </source>
</evidence>
<proteinExistence type="predicted"/>
<feature type="region of interest" description="Disordered" evidence="1">
    <location>
        <begin position="57"/>
        <end position="85"/>
    </location>
</feature>
<dbReference type="AlphaFoldDB" id="A0A8J2QVM5"/>
<evidence type="ECO:0000313" key="2">
    <source>
        <dbReference type="EMBL" id="CAG9569851.1"/>
    </source>
</evidence>
<keyword evidence="3" id="KW-1185">Reference proteome</keyword>
<comment type="caution">
    <text evidence="2">The sequence shown here is derived from an EMBL/GenBank/DDBJ whole genome shotgun (WGS) entry which is preliminary data.</text>
</comment>
<accession>A0A8J2QVM5</accession>
<protein>
    <submittedName>
        <fullName evidence="2">(African queen) hypothetical protein</fullName>
    </submittedName>
</protein>
<sequence>MVQWSRTQDCLIRSVAARSLIGWWPLPIVCNGLMTCWLAGGDADKMAAGDVTGSGSVLNSGRSSDHGGTSAEDVTMSARAVQIGS</sequence>